<feature type="region of interest" description="Disordered" evidence="1">
    <location>
        <begin position="87"/>
        <end position="122"/>
    </location>
</feature>
<comment type="caution">
    <text evidence="2">The sequence shown here is derived from an EMBL/GenBank/DDBJ whole genome shotgun (WGS) entry which is preliminary data.</text>
</comment>
<protein>
    <submittedName>
        <fullName evidence="2">Uncharacterized protein</fullName>
    </submittedName>
</protein>
<proteinExistence type="predicted"/>
<organism evidence="2 3">
    <name type="scientific">Hymenobacter nivis</name>
    <dbReference type="NCBI Taxonomy" id="1850093"/>
    <lineage>
        <taxon>Bacteria</taxon>
        <taxon>Pseudomonadati</taxon>
        <taxon>Bacteroidota</taxon>
        <taxon>Cytophagia</taxon>
        <taxon>Cytophagales</taxon>
        <taxon>Hymenobacteraceae</taxon>
        <taxon>Hymenobacter</taxon>
    </lineage>
</organism>
<evidence type="ECO:0000313" key="3">
    <source>
        <dbReference type="Proteomes" id="UP000317646"/>
    </source>
</evidence>
<dbReference type="RefSeq" id="WP_140466819.1">
    <property type="nucleotide sequence ID" value="NZ_RCYZ01000004.1"/>
</dbReference>
<name>A0A502GW23_9BACT</name>
<reference evidence="2 3" key="1">
    <citation type="journal article" date="2019" name="Environ. Microbiol.">
        <title>Species interactions and distinct microbial communities in high Arctic permafrost affected cryosols are associated with the CH4 and CO2 gas fluxes.</title>
        <authorList>
            <person name="Altshuler I."/>
            <person name="Hamel J."/>
            <person name="Turney S."/>
            <person name="Magnuson E."/>
            <person name="Levesque R."/>
            <person name="Greer C."/>
            <person name="Whyte L.G."/>
        </authorList>
    </citation>
    <scope>NUCLEOTIDE SEQUENCE [LARGE SCALE GENOMIC DNA]</scope>
    <source>
        <strain evidence="2 3">S9.2P</strain>
    </source>
</reference>
<sequence length="122" mass="13663">METTPEPTAAPEPVFKLTRLVATYYQEPDELDSNQSTDQRLTVGFENMYLQGGPEPYVWLKTKRWATTADELAALLADFATRAPELANPPALPVPSHAGREAEAVKPQLMHQIRPRESDPEF</sequence>
<dbReference type="Proteomes" id="UP000317646">
    <property type="component" value="Unassembled WGS sequence"/>
</dbReference>
<dbReference type="AlphaFoldDB" id="A0A502GW23"/>
<evidence type="ECO:0000256" key="1">
    <source>
        <dbReference type="SAM" id="MobiDB-lite"/>
    </source>
</evidence>
<gene>
    <name evidence="2" type="ORF">EAH73_11995</name>
</gene>
<keyword evidence="3" id="KW-1185">Reference proteome</keyword>
<accession>A0A502GW23</accession>
<dbReference type="EMBL" id="RCYZ01000004">
    <property type="protein sequence ID" value="TPG66084.1"/>
    <property type="molecule type" value="Genomic_DNA"/>
</dbReference>
<evidence type="ECO:0000313" key="2">
    <source>
        <dbReference type="EMBL" id="TPG66084.1"/>
    </source>
</evidence>